<accession>A0A177AYZ5</accession>
<name>A0A177AYZ5_9BILA</name>
<organism evidence="6 7">
    <name type="scientific">Intoshia linei</name>
    <dbReference type="NCBI Taxonomy" id="1819745"/>
    <lineage>
        <taxon>Eukaryota</taxon>
        <taxon>Metazoa</taxon>
        <taxon>Spiralia</taxon>
        <taxon>Lophotrochozoa</taxon>
        <taxon>Mesozoa</taxon>
        <taxon>Orthonectida</taxon>
        <taxon>Rhopaluridae</taxon>
        <taxon>Intoshia</taxon>
    </lineage>
</organism>
<evidence type="ECO:0000313" key="6">
    <source>
        <dbReference type="EMBL" id="OAF67225.1"/>
    </source>
</evidence>
<keyword evidence="7" id="KW-1185">Reference proteome</keyword>
<protein>
    <recommendedName>
        <fullName evidence="4">long-chain-fatty-acid--CoA ligase</fullName>
        <ecNumber evidence="4">6.2.1.3</ecNumber>
    </recommendedName>
</protein>
<evidence type="ECO:0000256" key="1">
    <source>
        <dbReference type="ARBA" id="ARBA00022598"/>
    </source>
</evidence>
<evidence type="ECO:0000256" key="4">
    <source>
        <dbReference type="ARBA" id="ARBA00026121"/>
    </source>
</evidence>
<dbReference type="InterPro" id="IPR042099">
    <property type="entry name" value="ANL_N_sf"/>
</dbReference>
<keyword evidence="3" id="KW-0443">Lipid metabolism</keyword>
<evidence type="ECO:0000313" key="7">
    <source>
        <dbReference type="Proteomes" id="UP000078046"/>
    </source>
</evidence>
<gene>
    <name evidence="6" type="ORF">A3Q56_05054</name>
</gene>
<comment type="caution">
    <text evidence="6">The sequence shown here is derived from an EMBL/GenBank/DDBJ whole genome shotgun (WGS) entry which is preliminary data.</text>
</comment>
<dbReference type="AlphaFoldDB" id="A0A177AYZ5"/>
<dbReference type="EMBL" id="LWCA01000716">
    <property type="protein sequence ID" value="OAF67225.1"/>
    <property type="molecule type" value="Genomic_DNA"/>
</dbReference>
<evidence type="ECO:0000256" key="3">
    <source>
        <dbReference type="ARBA" id="ARBA00023098"/>
    </source>
</evidence>
<evidence type="ECO:0000256" key="2">
    <source>
        <dbReference type="ARBA" id="ARBA00022832"/>
    </source>
</evidence>
<dbReference type="PANTHER" id="PTHR43272:SF32">
    <property type="entry name" value="AMP-DEPENDENT SYNTHETASE_LIGASE DOMAIN-CONTAINING PROTEIN"/>
    <property type="match status" value="1"/>
</dbReference>
<sequence>MILKYSGLYSKDLPFYTTDINLPVRLRDSGYDKNPITIPDLLQITICDMVDQNQTVNALAHQKKIGGKWHFVSYQGYYEQIETFSKSLIALGAKESEGVAIMAFNSIHWHVSYMGAIHSGNVPVGLYPTNSDSITAHCLKITNTSVIIVDDLKKIEKIKKMKNEIDSITAIVACCDLGDMDTFPGLYTWNNFMKLANDDDDDEFKRRLSNIKPNKVASIVFTSGTTGDPKAVMLSHDNLVWTASQFFTSIGVECNHERLISYLPLSHIAAQMLDIVGSIITHSTIYFAQPTALKGSLITTMKDVEPTLFLGVPRVFDKMFEKIKLASSSNSGLKLLISRWAKSVGYNYYSHKMKKTNCKKGTAYKLADKLVYTKIKTALGLNNCKYLFYGAAPISYPTIDFFMSIGMLINGVYGLSETTGPHSVMKESCFHNRTVGTCMNETKSKLSENNELCISGRHIFMGYKDNLECTLKAFDEEFFRTGDQAKFIKFQKDRNSVQIIGRIKGDKRKFVSVLLTIKTVINPDTLESTSELEESVISWCRKLGSNTKTIEPIYKKDDDLINMKITKAFETINSKATNNVHKIKKWVILEKDFSILGGELGPTMKIKKNIVLEKYNDVISAMYDN</sequence>
<keyword evidence="2" id="KW-0276">Fatty acid metabolism</keyword>
<dbReference type="EC" id="6.2.1.3" evidence="4"/>
<dbReference type="Pfam" id="PF00501">
    <property type="entry name" value="AMP-binding"/>
    <property type="match status" value="1"/>
</dbReference>
<dbReference type="OrthoDB" id="3633556at2759"/>
<dbReference type="Proteomes" id="UP000078046">
    <property type="component" value="Unassembled WGS sequence"/>
</dbReference>
<evidence type="ECO:0000259" key="5">
    <source>
        <dbReference type="Pfam" id="PF00501"/>
    </source>
</evidence>
<dbReference type="SUPFAM" id="SSF56801">
    <property type="entry name" value="Acetyl-CoA synthetase-like"/>
    <property type="match status" value="1"/>
</dbReference>
<dbReference type="PROSITE" id="PS00455">
    <property type="entry name" value="AMP_BINDING"/>
    <property type="match status" value="1"/>
</dbReference>
<dbReference type="GO" id="GO:0005783">
    <property type="term" value="C:endoplasmic reticulum"/>
    <property type="evidence" value="ECO:0007669"/>
    <property type="project" value="TreeGrafter"/>
</dbReference>
<dbReference type="GO" id="GO:0004467">
    <property type="term" value="F:long-chain fatty acid-CoA ligase activity"/>
    <property type="evidence" value="ECO:0007669"/>
    <property type="project" value="UniProtKB-EC"/>
</dbReference>
<dbReference type="GO" id="GO:0016020">
    <property type="term" value="C:membrane"/>
    <property type="evidence" value="ECO:0007669"/>
    <property type="project" value="TreeGrafter"/>
</dbReference>
<reference evidence="6 7" key="1">
    <citation type="submission" date="2016-04" db="EMBL/GenBank/DDBJ databases">
        <title>The genome of Intoshia linei affirms orthonectids as highly simplified spiralians.</title>
        <authorList>
            <person name="Mikhailov K.V."/>
            <person name="Slusarev G.S."/>
            <person name="Nikitin M.A."/>
            <person name="Logacheva M.D."/>
            <person name="Penin A."/>
            <person name="Aleoshin V."/>
            <person name="Panchin Y.V."/>
        </authorList>
    </citation>
    <scope>NUCLEOTIDE SEQUENCE [LARGE SCALE GENOMIC DNA]</scope>
    <source>
        <strain evidence="6">Intl2013</strain>
        <tissue evidence="6">Whole animal</tissue>
    </source>
</reference>
<keyword evidence="1" id="KW-0436">Ligase</keyword>
<dbReference type="PANTHER" id="PTHR43272">
    <property type="entry name" value="LONG-CHAIN-FATTY-ACID--COA LIGASE"/>
    <property type="match status" value="1"/>
</dbReference>
<proteinExistence type="predicted"/>
<dbReference type="Gene3D" id="3.40.50.12780">
    <property type="entry name" value="N-terminal domain of ligase-like"/>
    <property type="match status" value="1"/>
</dbReference>
<feature type="domain" description="AMP-dependent synthetase/ligase" evidence="5">
    <location>
        <begin position="63"/>
        <end position="463"/>
    </location>
</feature>
<dbReference type="InterPro" id="IPR020845">
    <property type="entry name" value="AMP-binding_CS"/>
</dbReference>
<dbReference type="InterPro" id="IPR000873">
    <property type="entry name" value="AMP-dep_synth/lig_dom"/>
</dbReference>